<dbReference type="GO" id="GO:0004867">
    <property type="term" value="F:serine-type endopeptidase inhibitor activity"/>
    <property type="evidence" value="ECO:0007669"/>
    <property type="project" value="InterPro"/>
</dbReference>
<dbReference type="InterPro" id="IPR036439">
    <property type="entry name" value="Dockerin_dom_sf"/>
</dbReference>
<accession>A0A934WUD0</accession>
<evidence type="ECO:0000259" key="3">
    <source>
        <dbReference type="SMART" id="SM00093"/>
    </source>
</evidence>
<dbReference type="InterPro" id="IPR036186">
    <property type="entry name" value="Serpin_sf"/>
</dbReference>
<dbReference type="Gene3D" id="3.30.497.10">
    <property type="entry name" value="Antithrombin, subunit I, domain 2"/>
    <property type="match status" value="1"/>
</dbReference>
<dbReference type="SUPFAM" id="SSF56574">
    <property type="entry name" value="Serpins"/>
    <property type="match status" value="1"/>
</dbReference>
<evidence type="ECO:0000313" key="5">
    <source>
        <dbReference type="Proteomes" id="UP000633365"/>
    </source>
</evidence>
<dbReference type="Gene3D" id="1.10.1330.10">
    <property type="entry name" value="Dockerin domain"/>
    <property type="match status" value="1"/>
</dbReference>
<dbReference type="Proteomes" id="UP000633365">
    <property type="component" value="Unassembled WGS sequence"/>
</dbReference>
<keyword evidence="2" id="KW-0732">Signal</keyword>
<dbReference type="InterPro" id="IPR042178">
    <property type="entry name" value="Serpin_sf_1"/>
</dbReference>
<dbReference type="Pfam" id="PF00404">
    <property type="entry name" value="Dockerin_1"/>
    <property type="match status" value="1"/>
</dbReference>
<dbReference type="GO" id="GO:0000272">
    <property type="term" value="P:polysaccharide catabolic process"/>
    <property type="evidence" value="ECO:0007669"/>
    <property type="project" value="InterPro"/>
</dbReference>
<dbReference type="RefSeq" id="WP_201428746.1">
    <property type="nucleotide sequence ID" value="NZ_JAEQMG010000172.1"/>
</dbReference>
<protein>
    <recommendedName>
        <fullName evidence="3">Serpin domain-containing protein</fullName>
    </recommendedName>
</protein>
<dbReference type="InterPro" id="IPR023796">
    <property type="entry name" value="Serpin_dom"/>
</dbReference>
<gene>
    <name evidence="4" type="ORF">JKK62_15620</name>
</gene>
<dbReference type="InterPro" id="IPR042185">
    <property type="entry name" value="Serpin_sf_2"/>
</dbReference>
<evidence type="ECO:0000256" key="1">
    <source>
        <dbReference type="RuleBase" id="RU000411"/>
    </source>
</evidence>
<feature type="signal peptide" evidence="2">
    <location>
        <begin position="1"/>
        <end position="25"/>
    </location>
</feature>
<dbReference type="Pfam" id="PF00079">
    <property type="entry name" value="Serpin"/>
    <property type="match status" value="1"/>
</dbReference>
<name>A0A934WUD0_9FIRM</name>
<reference evidence="4" key="1">
    <citation type="submission" date="2021-01" db="EMBL/GenBank/DDBJ databases">
        <title>Genome public.</title>
        <authorList>
            <person name="Liu C."/>
            <person name="Sun Q."/>
        </authorList>
    </citation>
    <scope>NUCLEOTIDE SEQUENCE</scope>
    <source>
        <strain evidence="4">M6</strain>
    </source>
</reference>
<feature type="chain" id="PRO_5038755028" description="Serpin domain-containing protein" evidence="2">
    <location>
        <begin position="26"/>
        <end position="398"/>
    </location>
</feature>
<dbReference type="GO" id="GO:0005615">
    <property type="term" value="C:extracellular space"/>
    <property type="evidence" value="ECO:0007669"/>
    <property type="project" value="InterPro"/>
</dbReference>
<comment type="caution">
    <text evidence="4">The sequence shown here is derived from an EMBL/GenBank/DDBJ whole genome shotgun (WGS) entry which is preliminary data.</text>
</comment>
<keyword evidence="5" id="KW-1185">Reference proteome</keyword>
<proteinExistence type="inferred from homology"/>
<feature type="domain" description="Serpin" evidence="3">
    <location>
        <begin position="129"/>
        <end position="398"/>
    </location>
</feature>
<dbReference type="PANTHER" id="PTHR11461">
    <property type="entry name" value="SERINE PROTEASE INHIBITOR, SERPIN"/>
    <property type="match status" value="1"/>
</dbReference>
<comment type="similarity">
    <text evidence="1">Belongs to the serpin family.</text>
</comment>
<evidence type="ECO:0000313" key="4">
    <source>
        <dbReference type="EMBL" id="MBK6090054.1"/>
    </source>
</evidence>
<sequence>MKKVIAACLSAAIVFGSVSLISASAKTVKAGDADLNGKVNVVDATYIQMNAAGLREFSDAQKKVADVDNSGAVDISDATLVQKISAEQVVNDAEFQVPEDPTEPPATGPVYTEEEIEQKGSKAMNDFSVKLLKGSIKDDENTLVSPLSVMYALGMTENGADGNTLKEIENATGMPRSLMKSFLKNYPDYLVNTYDKSTKFYIANSVWYNTSESSAKISPDYIGSVKNDYDAEVFPTIFNQLALENINGWVNEKTDKMIPRILTDIDSNALMYLINAISFDAKWADPYVNEYSSGGRTFPGDVFEGTFTNSNGYTSTVDFMKSEESCYLKDDSAQGFVKKYKYGNYTFAAILPNRGVKLKDYVNSLMGERLTKILIICRPTAELFTLICQSSAFFTATS</sequence>
<dbReference type="CDD" id="cd14256">
    <property type="entry name" value="Dockerin_I"/>
    <property type="match status" value="1"/>
</dbReference>
<evidence type="ECO:0000256" key="2">
    <source>
        <dbReference type="SAM" id="SignalP"/>
    </source>
</evidence>
<organism evidence="4 5">
    <name type="scientific">Ruminococcus difficilis</name>
    <dbReference type="NCBI Taxonomy" id="2763069"/>
    <lineage>
        <taxon>Bacteria</taxon>
        <taxon>Bacillati</taxon>
        <taxon>Bacillota</taxon>
        <taxon>Clostridia</taxon>
        <taxon>Eubacteriales</taxon>
        <taxon>Oscillospiraceae</taxon>
        <taxon>Ruminococcus</taxon>
    </lineage>
</organism>
<dbReference type="SMART" id="SM00093">
    <property type="entry name" value="SERPIN"/>
    <property type="match status" value="1"/>
</dbReference>
<dbReference type="InterPro" id="IPR002105">
    <property type="entry name" value="Dockerin_1_rpt"/>
</dbReference>
<dbReference type="InterPro" id="IPR000215">
    <property type="entry name" value="Serpin_fam"/>
</dbReference>
<dbReference type="AlphaFoldDB" id="A0A934WUD0"/>
<dbReference type="PANTHER" id="PTHR11461:SF211">
    <property type="entry name" value="GH10112P-RELATED"/>
    <property type="match status" value="1"/>
</dbReference>
<dbReference type="EMBL" id="JAEQMG010000172">
    <property type="protein sequence ID" value="MBK6090054.1"/>
    <property type="molecule type" value="Genomic_DNA"/>
</dbReference>
<dbReference type="GO" id="GO:0004553">
    <property type="term" value="F:hydrolase activity, hydrolyzing O-glycosyl compounds"/>
    <property type="evidence" value="ECO:0007669"/>
    <property type="project" value="InterPro"/>
</dbReference>
<dbReference type="SUPFAM" id="SSF63446">
    <property type="entry name" value="Type I dockerin domain"/>
    <property type="match status" value="1"/>
</dbReference>
<dbReference type="Gene3D" id="2.30.39.10">
    <property type="entry name" value="Alpha-1-antitrypsin, domain 1"/>
    <property type="match status" value="1"/>
</dbReference>